<dbReference type="InterPro" id="IPR001024">
    <property type="entry name" value="PLAT/LH2_dom"/>
</dbReference>
<dbReference type="PANTHER" id="PTHR45901">
    <property type="entry name" value="PROTEIN CBG12474"/>
    <property type="match status" value="1"/>
</dbReference>
<accession>A0A0P4W2Z5</accession>
<organism evidence="3">
    <name type="scientific">Scylla olivacea</name>
    <name type="common">Orange mud crab</name>
    <name type="synonym">Cancer olivacea</name>
    <dbReference type="NCBI Taxonomy" id="85551"/>
    <lineage>
        <taxon>Eukaryota</taxon>
        <taxon>Metazoa</taxon>
        <taxon>Ecdysozoa</taxon>
        <taxon>Arthropoda</taxon>
        <taxon>Crustacea</taxon>
        <taxon>Multicrustacea</taxon>
        <taxon>Malacostraca</taxon>
        <taxon>Eumalacostraca</taxon>
        <taxon>Eucarida</taxon>
        <taxon>Decapoda</taxon>
        <taxon>Pleocyemata</taxon>
        <taxon>Brachyura</taxon>
        <taxon>Eubrachyura</taxon>
        <taxon>Portunoidea</taxon>
        <taxon>Portunidae</taxon>
        <taxon>Portuninae</taxon>
        <taxon>Scylla</taxon>
    </lineage>
</organism>
<dbReference type="Gene3D" id="2.40.180.10">
    <property type="entry name" value="Catalase core domain"/>
    <property type="match status" value="1"/>
</dbReference>
<dbReference type="EMBL" id="GDRN01096133">
    <property type="protein sequence ID" value="JAI59395.1"/>
    <property type="molecule type" value="Transcribed_RNA"/>
</dbReference>
<name>A0A0P4W2Z5_SCYOL</name>
<dbReference type="Pfam" id="PF01477">
    <property type="entry name" value="PLAT"/>
    <property type="match status" value="1"/>
</dbReference>
<dbReference type="PANTHER" id="PTHR45901:SF3">
    <property type="entry name" value="LIPOXYGENASE HOMOLOGY DOMAIN-CONTAINING PROTEIN 1"/>
    <property type="match status" value="1"/>
</dbReference>
<proteinExistence type="predicted"/>
<dbReference type="PROSITE" id="PS50095">
    <property type="entry name" value="PLAT"/>
    <property type="match status" value="1"/>
</dbReference>
<evidence type="ECO:0000256" key="1">
    <source>
        <dbReference type="PROSITE-ProRule" id="PRU00152"/>
    </source>
</evidence>
<comment type="caution">
    <text evidence="1">Lacks conserved residue(s) required for the propagation of feature annotation.</text>
</comment>
<evidence type="ECO:0000313" key="3">
    <source>
        <dbReference type="EMBL" id="JAI59395.1"/>
    </source>
</evidence>
<dbReference type="InterPro" id="IPR036392">
    <property type="entry name" value="PLAT/LH2_dom_sf"/>
</dbReference>
<feature type="domain" description="PLAT" evidence="2">
    <location>
        <begin position="23"/>
        <end position="184"/>
    </location>
</feature>
<dbReference type="SUPFAM" id="SSF49723">
    <property type="entry name" value="Lipase/lipooxygenase domain (PLAT/LH2 domain)"/>
    <property type="match status" value="1"/>
</dbReference>
<dbReference type="InterPro" id="IPR052970">
    <property type="entry name" value="Inner_ear_hair_cell_LOXHD"/>
</dbReference>
<dbReference type="AlphaFoldDB" id="A0A0P4W2Z5"/>
<evidence type="ECO:0000259" key="2">
    <source>
        <dbReference type="PROSITE" id="PS50095"/>
    </source>
</evidence>
<reference evidence="3" key="1">
    <citation type="submission" date="2015-09" db="EMBL/GenBank/DDBJ databases">
        <title>Scylla olivacea transcriptome.</title>
        <authorList>
            <person name="Ikhwanuddin M."/>
        </authorList>
    </citation>
    <scope>NUCLEOTIDE SEQUENCE</scope>
</reference>
<sequence>MRGCCGLTKKWIMNLKANGASKTQYRLHVVTGDRRGAGTDANVYIILHDKQGRATPPLSLNKVFRNDNERGSTTSMDVKDDCGIAGPVDKVEVWRDNFADLTIFGTITEFLTGRRTKRGSSAWFLDRIEVEEIDMPEEEEQPAENDNNHVTVHRGSSGGKLWVFPLQRWVEAHRHYEIRLHDIFLPQHDPYPEDRKKDLHAKRQEYRYEQKVEHGPAQVTFTCP</sequence>
<protein>
    <recommendedName>
        <fullName evidence="2">PLAT domain-containing protein</fullName>
    </recommendedName>
</protein>